<dbReference type="GO" id="GO:0005886">
    <property type="term" value="C:plasma membrane"/>
    <property type="evidence" value="ECO:0007669"/>
    <property type="project" value="InterPro"/>
</dbReference>
<feature type="transmembrane region" description="Helical" evidence="5">
    <location>
        <begin position="12"/>
        <end position="32"/>
    </location>
</feature>
<evidence type="ECO:0000256" key="5">
    <source>
        <dbReference type="SAM" id="Phobius"/>
    </source>
</evidence>
<keyword evidence="8" id="KW-1185">Reference proteome</keyword>
<dbReference type="CDD" id="cd02966">
    <property type="entry name" value="TlpA_like_family"/>
    <property type="match status" value="1"/>
</dbReference>
<keyword evidence="5" id="KW-0812">Transmembrane</keyword>
<evidence type="ECO:0000313" key="8">
    <source>
        <dbReference type="Proteomes" id="UP000199445"/>
    </source>
</evidence>
<dbReference type="Pfam" id="PF08534">
    <property type="entry name" value="Redoxin"/>
    <property type="match status" value="1"/>
</dbReference>
<organism evidence="7 8">
    <name type="scientific">Marinobacter persicus</name>
    <dbReference type="NCBI Taxonomy" id="930118"/>
    <lineage>
        <taxon>Bacteria</taxon>
        <taxon>Pseudomonadati</taxon>
        <taxon>Pseudomonadota</taxon>
        <taxon>Gammaproteobacteria</taxon>
        <taxon>Pseudomonadales</taxon>
        <taxon>Marinobacteraceae</taxon>
        <taxon>Marinobacter</taxon>
    </lineage>
</organism>
<evidence type="ECO:0000256" key="2">
    <source>
        <dbReference type="ARBA" id="ARBA00022748"/>
    </source>
</evidence>
<evidence type="ECO:0000256" key="3">
    <source>
        <dbReference type="ARBA" id="ARBA00023157"/>
    </source>
</evidence>
<dbReference type="Gene3D" id="3.40.30.10">
    <property type="entry name" value="Glutaredoxin"/>
    <property type="match status" value="1"/>
</dbReference>
<feature type="transmembrane region" description="Helical" evidence="5">
    <location>
        <begin position="112"/>
        <end position="130"/>
    </location>
</feature>
<dbReference type="Proteomes" id="UP000199445">
    <property type="component" value="Unassembled WGS sequence"/>
</dbReference>
<dbReference type="PANTHER" id="PTHR42852">
    <property type="entry name" value="THIOL:DISULFIDE INTERCHANGE PROTEIN DSBE"/>
    <property type="match status" value="1"/>
</dbReference>
<dbReference type="AlphaFoldDB" id="A0A1I3XQF2"/>
<dbReference type="RefSeq" id="WP_091706280.1">
    <property type="nucleotide sequence ID" value="NZ_BMYN01000008.1"/>
</dbReference>
<proteinExistence type="predicted"/>
<reference evidence="7 8" key="1">
    <citation type="submission" date="2016-10" db="EMBL/GenBank/DDBJ databases">
        <authorList>
            <person name="de Groot N.N."/>
        </authorList>
    </citation>
    <scope>NUCLEOTIDE SEQUENCE [LARGE SCALE GENOMIC DNA]</scope>
    <source>
        <strain evidence="7 8">IBRC-M 10445</strain>
    </source>
</reference>
<comment type="subcellular location">
    <subcellularLocation>
        <location evidence="1">Cell envelope</location>
    </subcellularLocation>
</comment>
<evidence type="ECO:0000256" key="4">
    <source>
        <dbReference type="ARBA" id="ARBA00023284"/>
    </source>
</evidence>
<dbReference type="OrthoDB" id="9799347at2"/>
<dbReference type="PANTHER" id="PTHR42852:SF6">
    <property type="entry name" value="THIOL:DISULFIDE INTERCHANGE PROTEIN DSBE"/>
    <property type="match status" value="1"/>
</dbReference>
<dbReference type="GO" id="GO:0016853">
    <property type="term" value="F:isomerase activity"/>
    <property type="evidence" value="ECO:0007669"/>
    <property type="project" value="UniProtKB-KW"/>
</dbReference>
<dbReference type="GO" id="GO:0017004">
    <property type="term" value="P:cytochrome complex assembly"/>
    <property type="evidence" value="ECO:0007669"/>
    <property type="project" value="UniProtKB-KW"/>
</dbReference>
<dbReference type="GO" id="GO:0030313">
    <property type="term" value="C:cell envelope"/>
    <property type="evidence" value="ECO:0007669"/>
    <property type="project" value="UniProtKB-SubCell"/>
</dbReference>
<dbReference type="GO" id="GO:0008961">
    <property type="term" value="F:phosphatidylglycerol-prolipoprotein diacylglyceryl transferase activity"/>
    <property type="evidence" value="ECO:0007669"/>
    <property type="project" value="InterPro"/>
</dbReference>
<dbReference type="InterPro" id="IPR013740">
    <property type="entry name" value="Redoxin"/>
</dbReference>
<dbReference type="InterPro" id="IPR036249">
    <property type="entry name" value="Thioredoxin-like_sf"/>
</dbReference>
<accession>A0A1I3XQF2</accession>
<feature type="transmembrane region" description="Helical" evidence="5">
    <location>
        <begin position="44"/>
        <end position="64"/>
    </location>
</feature>
<dbReference type="InterPro" id="IPR013766">
    <property type="entry name" value="Thioredoxin_domain"/>
</dbReference>
<feature type="domain" description="Thioredoxin" evidence="6">
    <location>
        <begin position="131"/>
        <end position="269"/>
    </location>
</feature>
<keyword evidence="2" id="KW-0201">Cytochrome c-type biogenesis</keyword>
<dbReference type="InterPro" id="IPR050553">
    <property type="entry name" value="Thioredoxin_ResA/DsbE_sf"/>
</dbReference>
<evidence type="ECO:0000313" key="7">
    <source>
        <dbReference type="EMBL" id="SFK21226.1"/>
    </source>
</evidence>
<dbReference type="PROSITE" id="PS51352">
    <property type="entry name" value="THIOREDOXIN_2"/>
    <property type="match status" value="1"/>
</dbReference>
<dbReference type="EMBL" id="FOSC01000012">
    <property type="protein sequence ID" value="SFK21226.1"/>
    <property type="molecule type" value="Genomic_DNA"/>
</dbReference>
<gene>
    <name evidence="7" type="ORF">SAMN05216429_11263</name>
</gene>
<keyword evidence="3" id="KW-1015">Disulfide bond</keyword>
<protein>
    <submittedName>
        <fullName evidence="7">Thiol-disulfide isomerase or thioredoxin</fullName>
    </submittedName>
</protein>
<dbReference type="GO" id="GO:0042158">
    <property type="term" value="P:lipoprotein biosynthetic process"/>
    <property type="evidence" value="ECO:0007669"/>
    <property type="project" value="InterPro"/>
</dbReference>
<keyword evidence="4" id="KW-0676">Redox-active center</keyword>
<name>A0A1I3XQF2_9GAMM</name>
<feature type="transmembrane region" description="Helical" evidence="5">
    <location>
        <begin position="84"/>
        <end position="100"/>
    </location>
</feature>
<evidence type="ECO:0000256" key="1">
    <source>
        <dbReference type="ARBA" id="ARBA00004196"/>
    </source>
</evidence>
<sequence length="284" mass="30581">MLSVGVGPLSLSVEHVLLMIAFAVALVAGAIAGRKRKIPVAGSLADIFLVAMVFARIGFVVQYFEQYRGDWLGMVDIRDGGFDMITGVIAALVFTGVLMWRRSAVRRPLATALVAGAVTWGFTFGGITLINQQTSGLPDVQVATLDGQPASLAAIAGGKPVVVNLWATWCPPCIREMPVLEEAQARYPNVRFVFANQGEHAETIRQFLNEHSLNLNNVLTDQQGSFGQVVGSHGLPTTLFYNAGGKLVDSHMGELSNASLARNLERFDPAYLKESPDKEIPAND</sequence>
<evidence type="ECO:0000259" key="6">
    <source>
        <dbReference type="PROSITE" id="PS51352"/>
    </source>
</evidence>
<dbReference type="GO" id="GO:0016491">
    <property type="term" value="F:oxidoreductase activity"/>
    <property type="evidence" value="ECO:0007669"/>
    <property type="project" value="InterPro"/>
</dbReference>
<dbReference type="SUPFAM" id="SSF52833">
    <property type="entry name" value="Thioredoxin-like"/>
    <property type="match status" value="1"/>
</dbReference>
<keyword evidence="5" id="KW-1133">Transmembrane helix</keyword>
<keyword evidence="7" id="KW-0413">Isomerase</keyword>
<keyword evidence="5" id="KW-0472">Membrane</keyword>